<keyword evidence="1" id="KW-0175">Coiled coil</keyword>
<sequence length="56" mass="6770">MRRNDKQEKKAAIDEYRQAKAELDRISRRDGYESDDYLTANQRVAEAAEHVPWYRR</sequence>
<reference evidence="3" key="1">
    <citation type="submission" date="2016-10" db="EMBL/GenBank/DDBJ databases">
        <authorList>
            <person name="Varghese N."/>
            <person name="Submissions S."/>
        </authorList>
    </citation>
    <scope>NUCLEOTIDE SEQUENCE [LARGE SCALE GENOMIC DNA]</scope>
    <source>
        <strain evidence="3">DSM 46732</strain>
    </source>
</reference>
<evidence type="ECO:0000313" key="3">
    <source>
        <dbReference type="Proteomes" id="UP000199497"/>
    </source>
</evidence>
<dbReference type="STRING" id="405564.SAMN04487905_111154"/>
<dbReference type="EMBL" id="FNJR01000011">
    <property type="protein sequence ID" value="SDP87971.1"/>
    <property type="molecule type" value="Genomic_DNA"/>
</dbReference>
<accession>A0A1H0WBQ5</accession>
<protein>
    <submittedName>
        <fullName evidence="2">Uncharacterized protein</fullName>
    </submittedName>
</protein>
<keyword evidence="3" id="KW-1185">Reference proteome</keyword>
<name>A0A1H0WBQ5_9ACTN</name>
<proteinExistence type="predicted"/>
<gene>
    <name evidence="2" type="ORF">SAMN04487905_111154</name>
</gene>
<evidence type="ECO:0000313" key="2">
    <source>
        <dbReference type="EMBL" id="SDP87971.1"/>
    </source>
</evidence>
<evidence type="ECO:0000256" key="1">
    <source>
        <dbReference type="SAM" id="Coils"/>
    </source>
</evidence>
<dbReference type="RefSeq" id="WP_170837543.1">
    <property type="nucleotide sequence ID" value="NZ_FNJR01000011.1"/>
</dbReference>
<dbReference type="AlphaFoldDB" id="A0A1H0WBQ5"/>
<dbReference type="Proteomes" id="UP000199497">
    <property type="component" value="Unassembled WGS sequence"/>
</dbReference>
<organism evidence="2 3">
    <name type="scientific">Actinopolyspora xinjiangensis</name>
    <dbReference type="NCBI Taxonomy" id="405564"/>
    <lineage>
        <taxon>Bacteria</taxon>
        <taxon>Bacillati</taxon>
        <taxon>Actinomycetota</taxon>
        <taxon>Actinomycetes</taxon>
        <taxon>Actinopolysporales</taxon>
        <taxon>Actinopolysporaceae</taxon>
        <taxon>Actinopolyspora</taxon>
    </lineage>
</organism>
<feature type="coiled-coil region" evidence="1">
    <location>
        <begin position="2"/>
        <end position="29"/>
    </location>
</feature>